<keyword evidence="4" id="KW-1185">Reference proteome</keyword>
<reference evidence="3 4" key="1">
    <citation type="journal article" date="2018" name="BMC Genomics">
        <title>Genomic comparison of Trypanosoma conorhini and Trypanosoma rangeli to Trypanosoma cruzi strains of high and low virulence.</title>
        <authorList>
            <person name="Bradwell K.R."/>
            <person name="Koparde V.N."/>
            <person name="Matveyev A.V."/>
            <person name="Serrano M.G."/>
            <person name="Alves J.M."/>
            <person name="Parikh H."/>
            <person name="Huang B."/>
            <person name="Lee V."/>
            <person name="Espinosa-Alvarez O."/>
            <person name="Ortiz P.A."/>
            <person name="Costa-Martins A.G."/>
            <person name="Teixeira M.M."/>
            <person name="Buck G.A."/>
        </authorList>
    </citation>
    <scope>NUCLEOTIDE SEQUENCE [LARGE SCALE GENOMIC DNA]</scope>
    <source>
        <strain evidence="3 4">AM80</strain>
    </source>
</reference>
<feature type="compositionally biased region" description="Polar residues" evidence="1">
    <location>
        <begin position="61"/>
        <end position="70"/>
    </location>
</feature>
<dbReference type="EMBL" id="MKGL01000034">
    <property type="protein sequence ID" value="RNF10289.1"/>
    <property type="molecule type" value="Genomic_DNA"/>
</dbReference>
<dbReference type="AlphaFoldDB" id="A0A3R7KMA6"/>
<sequence>MMVVAPLSLKALPEEAQWRAHQAMEGRRPADEGNEEKAMDVLPTDSRLYRSHGSGFDGGLTPSTAHSPTDCSDLGPPCRHGSVGGGDSIARSNGNRQHDPPKKGHKKHAFFWLPRRSPRRKVHAEVNKKPANGCSKIDAPLQVYDTPISERQQRSVDMMRATPVLSSPELYRLTGASRAVRRVQFEVCQDRSLLSSPQLSSSKLRYLTEWCIKLTLLYIMLLSFMLAFTH</sequence>
<feature type="transmembrane region" description="Helical" evidence="2">
    <location>
        <begin position="210"/>
        <end position="228"/>
    </location>
</feature>
<evidence type="ECO:0000256" key="2">
    <source>
        <dbReference type="SAM" id="Phobius"/>
    </source>
</evidence>
<accession>A0A3R7KMA6</accession>
<evidence type="ECO:0000313" key="4">
    <source>
        <dbReference type="Proteomes" id="UP000283634"/>
    </source>
</evidence>
<dbReference type="RefSeq" id="XP_029241468.1">
    <property type="nucleotide sequence ID" value="XM_029378666.1"/>
</dbReference>
<dbReference type="Proteomes" id="UP000283634">
    <property type="component" value="Unassembled WGS sequence"/>
</dbReference>
<gene>
    <name evidence="3" type="ORF">TraAM80_01632</name>
</gene>
<name>A0A3R7KMA6_TRYRA</name>
<evidence type="ECO:0000256" key="1">
    <source>
        <dbReference type="SAM" id="MobiDB-lite"/>
    </source>
</evidence>
<dbReference type="GeneID" id="40325565"/>
<evidence type="ECO:0000313" key="3">
    <source>
        <dbReference type="EMBL" id="RNF10289.1"/>
    </source>
</evidence>
<keyword evidence="2" id="KW-1133">Transmembrane helix</keyword>
<protein>
    <submittedName>
        <fullName evidence="3">Uncharacterized protein</fullName>
    </submittedName>
</protein>
<feature type="compositionally biased region" description="Basic and acidic residues" evidence="1">
    <location>
        <begin position="18"/>
        <end position="39"/>
    </location>
</feature>
<proteinExistence type="predicted"/>
<keyword evidence="2" id="KW-0472">Membrane</keyword>
<feature type="region of interest" description="Disordered" evidence="1">
    <location>
        <begin position="18"/>
        <end position="110"/>
    </location>
</feature>
<organism evidence="3 4">
    <name type="scientific">Trypanosoma rangeli</name>
    <dbReference type="NCBI Taxonomy" id="5698"/>
    <lineage>
        <taxon>Eukaryota</taxon>
        <taxon>Discoba</taxon>
        <taxon>Euglenozoa</taxon>
        <taxon>Kinetoplastea</taxon>
        <taxon>Metakinetoplastina</taxon>
        <taxon>Trypanosomatida</taxon>
        <taxon>Trypanosomatidae</taxon>
        <taxon>Trypanosoma</taxon>
        <taxon>Herpetosoma</taxon>
    </lineage>
</organism>
<keyword evidence="2" id="KW-0812">Transmembrane</keyword>
<comment type="caution">
    <text evidence="3">The sequence shown here is derived from an EMBL/GenBank/DDBJ whole genome shotgun (WGS) entry which is preliminary data.</text>
</comment>